<protein>
    <submittedName>
        <fullName evidence="2">Uncharacterized protein</fullName>
    </submittedName>
</protein>
<reference evidence="3" key="1">
    <citation type="submission" date="2019-01" db="EMBL/GenBank/DDBJ databases">
        <title>Gri0909 isolated from a small marine red alga.</title>
        <authorList>
            <person name="Kim J."/>
            <person name="Jeong S.E."/>
            <person name="Jeon C.O."/>
        </authorList>
    </citation>
    <scope>NUCLEOTIDE SEQUENCE [LARGE SCALE GENOMIC DNA]</scope>
    <source>
        <strain evidence="3">Gri0909</strain>
    </source>
</reference>
<feature type="transmembrane region" description="Helical" evidence="1">
    <location>
        <begin position="40"/>
        <end position="62"/>
    </location>
</feature>
<evidence type="ECO:0000313" key="2">
    <source>
        <dbReference type="EMBL" id="RVU37923.1"/>
    </source>
</evidence>
<feature type="transmembrane region" description="Helical" evidence="1">
    <location>
        <begin position="100"/>
        <end position="127"/>
    </location>
</feature>
<dbReference type="EMBL" id="SADE01000001">
    <property type="protein sequence ID" value="RVU37923.1"/>
    <property type="molecule type" value="Genomic_DNA"/>
</dbReference>
<comment type="caution">
    <text evidence="2">The sequence shown here is derived from an EMBL/GenBank/DDBJ whole genome shotgun (WGS) entry which is preliminary data.</text>
</comment>
<keyword evidence="1" id="KW-0472">Membrane</keyword>
<evidence type="ECO:0000256" key="1">
    <source>
        <dbReference type="SAM" id="Phobius"/>
    </source>
</evidence>
<keyword evidence="3" id="KW-1185">Reference proteome</keyword>
<proteinExistence type="predicted"/>
<organism evidence="2 3">
    <name type="scientific">Hwanghaeella grinnelliae</name>
    <dbReference type="NCBI Taxonomy" id="2500179"/>
    <lineage>
        <taxon>Bacteria</taxon>
        <taxon>Pseudomonadati</taxon>
        <taxon>Pseudomonadota</taxon>
        <taxon>Alphaproteobacteria</taxon>
        <taxon>Rhodospirillales</taxon>
        <taxon>Rhodospirillaceae</taxon>
        <taxon>Hwanghaeella</taxon>
    </lineage>
</organism>
<keyword evidence="1" id="KW-1133">Transmembrane helix</keyword>
<name>A0A3S2WT72_9PROT</name>
<dbReference type="Proteomes" id="UP000287447">
    <property type="component" value="Unassembled WGS sequence"/>
</dbReference>
<dbReference type="AlphaFoldDB" id="A0A3S2WT72"/>
<keyword evidence="1" id="KW-0812">Transmembrane</keyword>
<evidence type="ECO:0000313" key="3">
    <source>
        <dbReference type="Proteomes" id="UP000287447"/>
    </source>
</evidence>
<gene>
    <name evidence="2" type="ORF">EOI86_01055</name>
</gene>
<dbReference type="RefSeq" id="WP_127763296.1">
    <property type="nucleotide sequence ID" value="NZ_SADE01000001.1"/>
</dbReference>
<feature type="transmembrane region" description="Helical" evidence="1">
    <location>
        <begin position="74"/>
        <end position="94"/>
    </location>
</feature>
<accession>A0A3S2WT72</accession>
<sequence length="128" mass="13607">MAHSGDGFFRNLPRNMYKVLRPEQDDIVSGQADSIYARNAVILSAIALCPLTALFVSAALLINAKIAEMPAFTLNACLFYPVTGLAAVVIGLAAHRKGRYGLALFGAMVLPALNIGAIIGGFLWWAVS</sequence>